<dbReference type="PANTHER" id="PTHR47990">
    <property type="entry name" value="2-OXOGLUTARATE (2OG) AND FE(II)-DEPENDENT OXYGENASE SUPERFAMILY PROTEIN-RELATED"/>
    <property type="match status" value="1"/>
</dbReference>
<keyword evidence="2 3" id="KW-0408">Iron</keyword>
<comment type="similarity">
    <text evidence="3">Belongs to the iron/ascorbate-dependent oxidoreductase family.</text>
</comment>
<dbReference type="GO" id="GO:0046872">
    <property type="term" value="F:metal ion binding"/>
    <property type="evidence" value="ECO:0007669"/>
    <property type="project" value="UniProtKB-KW"/>
</dbReference>
<dbReference type="Proteomes" id="UP000826271">
    <property type="component" value="Unassembled WGS sequence"/>
</dbReference>
<dbReference type="PROSITE" id="PS51471">
    <property type="entry name" value="FE2OG_OXY"/>
    <property type="match status" value="1"/>
</dbReference>
<dbReference type="EMBL" id="WHWC01000007">
    <property type="protein sequence ID" value="KAG8379176.1"/>
    <property type="molecule type" value="Genomic_DNA"/>
</dbReference>
<sequence>MLKCIYVSVFGDERGKEVALAGLKSKAKYVRSELGKRMKLRLTPEIRFLEDESIERGSRIERTFVQVMANSVLPTVDLSAYFNQGDEDGKKKAMLEIEEACSEYGFFLAVNHGVPLELMSRALQVSKSFFELPDQEKLKYSFKPGSSPPQGFLPAPDDPTDRKEHLFMVPPYNSDSNYCPPAFQQILKDMFHYLSELGFLVESIINDCLGLPRDFLKEYNNNRSWDFIVSHHYFPAPETGYLEKTCHTDGNMITFVFTNGVEGLEVYKDGKWIPITPPDGSLVVNVGDIIQVMSNDKFKSAIHRVVRPRGRSRYSYAFFYSVHGDKLVEPLPHFTIKKGESPKYKGFLYKEYAQLRLRNRTHPPASPEDLIGINHYAITNS</sequence>
<dbReference type="InterPro" id="IPR026992">
    <property type="entry name" value="DIOX_N"/>
</dbReference>
<dbReference type="InterPro" id="IPR027443">
    <property type="entry name" value="IPNS-like_sf"/>
</dbReference>
<gene>
    <name evidence="5" type="ORF">BUALT_Bualt07G0061000</name>
</gene>
<dbReference type="Gene3D" id="2.60.120.330">
    <property type="entry name" value="B-lactam Antibiotic, Isopenicillin N Synthase, Chain"/>
    <property type="match status" value="1"/>
</dbReference>
<proteinExistence type="inferred from homology"/>
<evidence type="ECO:0000313" key="6">
    <source>
        <dbReference type="Proteomes" id="UP000826271"/>
    </source>
</evidence>
<keyword evidence="3" id="KW-0560">Oxidoreductase</keyword>
<dbReference type="Pfam" id="PF02033">
    <property type="entry name" value="RBFA"/>
    <property type="match status" value="1"/>
</dbReference>
<dbReference type="InterPro" id="IPR005123">
    <property type="entry name" value="Oxoglu/Fe-dep_dioxygenase_dom"/>
</dbReference>
<dbReference type="PROSITE" id="PS01319">
    <property type="entry name" value="RBFA"/>
    <property type="match status" value="1"/>
</dbReference>
<dbReference type="GO" id="GO:0006364">
    <property type="term" value="P:rRNA processing"/>
    <property type="evidence" value="ECO:0007669"/>
    <property type="project" value="InterPro"/>
</dbReference>
<dbReference type="InterPro" id="IPR020053">
    <property type="entry name" value="Ribosome-bd_factorA_CS"/>
</dbReference>
<dbReference type="AlphaFoldDB" id="A0AAV6X8Q7"/>
<evidence type="ECO:0000313" key="5">
    <source>
        <dbReference type="EMBL" id="KAG8379176.1"/>
    </source>
</evidence>
<dbReference type="GO" id="GO:0016706">
    <property type="term" value="F:2-oxoglutarate-dependent dioxygenase activity"/>
    <property type="evidence" value="ECO:0007669"/>
    <property type="project" value="UniProtKB-ARBA"/>
</dbReference>
<dbReference type="Pfam" id="PF03171">
    <property type="entry name" value="2OG-FeII_Oxy"/>
    <property type="match status" value="1"/>
</dbReference>
<dbReference type="InterPro" id="IPR050231">
    <property type="entry name" value="Iron_ascorbate_oxido_reductase"/>
</dbReference>
<dbReference type="InterPro" id="IPR000238">
    <property type="entry name" value="RbfA"/>
</dbReference>
<keyword evidence="6" id="KW-1185">Reference proteome</keyword>
<comment type="caution">
    <text evidence="5">The sequence shown here is derived from an EMBL/GenBank/DDBJ whole genome shotgun (WGS) entry which is preliminary data.</text>
</comment>
<dbReference type="SUPFAM" id="SSF89919">
    <property type="entry name" value="Ribosome-binding factor A, RbfA"/>
    <property type="match status" value="1"/>
</dbReference>
<dbReference type="InterPro" id="IPR044861">
    <property type="entry name" value="IPNS-like_FE2OG_OXY"/>
</dbReference>
<dbReference type="Pfam" id="PF14226">
    <property type="entry name" value="DIOX_N"/>
    <property type="match status" value="1"/>
</dbReference>
<evidence type="ECO:0000256" key="1">
    <source>
        <dbReference type="ARBA" id="ARBA00022723"/>
    </source>
</evidence>
<accession>A0AAV6X8Q7</accession>
<reference evidence="5" key="1">
    <citation type="submission" date="2019-10" db="EMBL/GenBank/DDBJ databases">
        <authorList>
            <person name="Zhang R."/>
            <person name="Pan Y."/>
            <person name="Wang J."/>
            <person name="Ma R."/>
            <person name="Yu S."/>
        </authorList>
    </citation>
    <scope>NUCLEOTIDE SEQUENCE</scope>
    <source>
        <strain evidence="5">LA-IB0</strain>
        <tissue evidence="5">Leaf</tissue>
    </source>
</reference>
<name>A0AAV6X8Q7_9LAMI</name>
<dbReference type="SUPFAM" id="SSF51197">
    <property type="entry name" value="Clavaminate synthase-like"/>
    <property type="match status" value="1"/>
</dbReference>
<organism evidence="5 6">
    <name type="scientific">Buddleja alternifolia</name>
    <dbReference type="NCBI Taxonomy" id="168488"/>
    <lineage>
        <taxon>Eukaryota</taxon>
        <taxon>Viridiplantae</taxon>
        <taxon>Streptophyta</taxon>
        <taxon>Embryophyta</taxon>
        <taxon>Tracheophyta</taxon>
        <taxon>Spermatophyta</taxon>
        <taxon>Magnoliopsida</taxon>
        <taxon>eudicotyledons</taxon>
        <taxon>Gunneridae</taxon>
        <taxon>Pentapetalae</taxon>
        <taxon>asterids</taxon>
        <taxon>lamiids</taxon>
        <taxon>Lamiales</taxon>
        <taxon>Scrophulariaceae</taxon>
        <taxon>Buddlejeae</taxon>
        <taxon>Buddleja</taxon>
    </lineage>
</organism>
<evidence type="ECO:0000256" key="3">
    <source>
        <dbReference type="RuleBase" id="RU003682"/>
    </source>
</evidence>
<evidence type="ECO:0000259" key="4">
    <source>
        <dbReference type="PROSITE" id="PS51471"/>
    </source>
</evidence>
<keyword evidence="1 3" id="KW-0479">Metal-binding</keyword>
<dbReference type="Gene3D" id="3.30.300.20">
    <property type="match status" value="1"/>
</dbReference>
<dbReference type="GO" id="GO:0009805">
    <property type="term" value="P:coumarin biosynthetic process"/>
    <property type="evidence" value="ECO:0007669"/>
    <property type="project" value="UniProtKB-ARBA"/>
</dbReference>
<dbReference type="InterPro" id="IPR023799">
    <property type="entry name" value="RbfA_dom_sf"/>
</dbReference>
<protein>
    <recommendedName>
        <fullName evidence="4">Fe2OG dioxygenase domain-containing protein</fullName>
    </recommendedName>
</protein>
<dbReference type="InterPro" id="IPR015946">
    <property type="entry name" value="KH_dom-like_a/b"/>
</dbReference>
<feature type="domain" description="Fe2OG dioxygenase" evidence="4">
    <location>
        <begin position="224"/>
        <end position="322"/>
    </location>
</feature>
<evidence type="ECO:0000256" key="2">
    <source>
        <dbReference type="ARBA" id="ARBA00023004"/>
    </source>
</evidence>
<dbReference type="GO" id="GO:0002238">
    <property type="term" value="P:response to molecule of fungal origin"/>
    <property type="evidence" value="ECO:0007669"/>
    <property type="project" value="UniProtKB-ARBA"/>
</dbReference>